<organism evidence="1 2">
    <name type="scientific">Gallibacterium genomosp. 1</name>
    <dbReference type="NCBI Taxonomy" id="155515"/>
    <lineage>
        <taxon>Bacteria</taxon>
        <taxon>Pseudomonadati</taxon>
        <taxon>Pseudomonadota</taxon>
        <taxon>Gammaproteobacteria</taxon>
        <taxon>Pasteurellales</taxon>
        <taxon>Pasteurellaceae</taxon>
        <taxon>Gallibacterium</taxon>
    </lineage>
</organism>
<evidence type="ECO:0000313" key="2">
    <source>
        <dbReference type="Proteomes" id="UP000092594"/>
    </source>
</evidence>
<dbReference type="EMBL" id="JTJQ01000024">
    <property type="protein sequence ID" value="OBX00329.1"/>
    <property type="molecule type" value="Genomic_DNA"/>
</dbReference>
<accession>A0AB36DYJ0</accession>
<proteinExistence type="predicted"/>
<dbReference type="Pfam" id="PF14305">
    <property type="entry name" value="ATPgrasp_TupA"/>
    <property type="match status" value="1"/>
</dbReference>
<dbReference type="Proteomes" id="UP000092594">
    <property type="component" value="Unassembled WGS sequence"/>
</dbReference>
<keyword evidence="2" id="KW-1185">Reference proteome</keyword>
<dbReference type="RefSeq" id="WP_065231374.1">
    <property type="nucleotide sequence ID" value="NZ_JTJP01000032.1"/>
</dbReference>
<evidence type="ECO:0000313" key="1">
    <source>
        <dbReference type="EMBL" id="OBX00329.1"/>
    </source>
</evidence>
<dbReference type="GO" id="GO:0016740">
    <property type="term" value="F:transferase activity"/>
    <property type="evidence" value="ECO:0007669"/>
    <property type="project" value="UniProtKB-KW"/>
</dbReference>
<keyword evidence="1" id="KW-0808">Transferase</keyword>
<name>A0AB36DYJ0_9PAST</name>
<dbReference type="AlphaFoldDB" id="A0AB36DYJ0"/>
<dbReference type="InterPro" id="IPR029465">
    <property type="entry name" value="ATPgrasp_TupA"/>
</dbReference>
<comment type="caution">
    <text evidence="1">The sequence shown here is derived from an EMBL/GenBank/DDBJ whole genome shotgun (WGS) entry which is preliminary data.</text>
</comment>
<gene>
    <name evidence="1" type="ORF">QV05_08065</name>
</gene>
<protein>
    <submittedName>
        <fullName evidence="1">Glycosyl transferase</fullName>
    </submittedName>
</protein>
<reference evidence="1 2" key="1">
    <citation type="submission" date="2014-11" db="EMBL/GenBank/DDBJ databases">
        <title>Pan-genome of Gallibacterium spp.</title>
        <authorList>
            <person name="Kudirkiene E."/>
            <person name="Bojesen A.M."/>
        </authorList>
    </citation>
    <scope>NUCLEOTIDE SEQUENCE [LARGE SCALE GENOMIC DNA]</scope>
    <source>
        <strain evidence="1 2">Gerl. 2740/89</strain>
    </source>
</reference>
<sequence length="307" mass="36308">MQKDKSRIPYALLNNLTRLGITRFIPDKLYLKIMYKLATGNKLDLENPKKFNEKLQWLKLNDRRDIYTTMCDKYRVRDYIKKTIGEEYLIPLLGMWETVEDIDFKSLPDQFVLKCNHDSGSILICKDKSSFDIEKAKKKLSSGLKRNGYWFGREWPYKNIKPCVIAEKYMFNKGESDLIDYKFYCFNGIPVFCQVICSRSESETIDFFDLNWVLQPFSGIHVGNIPFKSSQKILNKPINLDKMIQFSQWLSKDKPFSRIDFYEVQEKLYFGEITLYPAAGFGRFEPDEWDYKLGNILKLPIERAKKI</sequence>